<reference evidence="1 2" key="1">
    <citation type="submission" date="2019-10" db="EMBL/GenBank/DDBJ databases">
        <title>Dictyobacter vulcani sp. nov., within the class Ktedonobacteria, isolated from soil of volcanic Mt. Zao.</title>
        <authorList>
            <person name="Zheng Y."/>
            <person name="Wang C.M."/>
            <person name="Sakai Y."/>
            <person name="Abe K."/>
            <person name="Yokota A."/>
            <person name="Yabe S."/>
        </authorList>
    </citation>
    <scope>NUCLEOTIDE SEQUENCE [LARGE SCALE GENOMIC DNA]</scope>
    <source>
        <strain evidence="1 2">W12</strain>
    </source>
</reference>
<accession>A0A5J4KFY5</accession>
<evidence type="ECO:0000313" key="2">
    <source>
        <dbReference type="Proteomes" id="UP000326912"/>
    </source>
</evidence>
<proteinExistence type="predicted"/>
<dbReference type="EMBL" id="BKZW01000001">
    <property type="protein sequence ID" value="GER86315.1"/>
    <property type="molecule type" value="Genomic_DNA"/>
</dbReference>
<name>A0A5J4KFY5_9CHLR</name>
<sequence length="326" mass="38128">MIIQCHHLRELAIIQADCCFHCHVLAGCVGHDLPDGHQAVFCCARIDDFTAEEVQAILAKIPEWQVQEPIDELKYTAEFTVPERFRPVYQAIQHLESDERCLAALMSKSSFRENPSSMYAIVIVDPSTSSRNRHLLIEDITLTLVFSSLERLESVIYDEIEQHDRHIHLSITRSLIIFDKKGTIRAMQEKARHLQRHTVSPEDLYHIKSKALHFHDIVKDQIQSKPTQALLFMHTHLQNLLVFHYQLQRRWWQGQAQLAEDLRHWNHELANLIDTFVATGDVEMKFQHWSAIIDYILQPFDGHTITIPDTYIRIDRQYDLSQLLKK</sequence>
<protein>
    <submittedName>
        <fullName evidence="1">Uncharacterized protein</fullName>
    </submittedName>
</protein>
<organism evidence="1 2">
    <name type="scientific">Dictyobacter vulcani</name>
    <dbReference type="NCBI Taxonomy" id="2607529"/>
    <lineage>
        <taxon>Bacteria</taxon>
        <taxon>Bacillati</taxon>
        <taxon>Chloroflexota</taxon>
        <taxon>Ktedonobacteria</taxon>
        <taxon>Ktedonobacterales</taxon>
        <taxon>Dictyobacteraceae</taxon>
        <taxon>Dictyobacter</taxon>
    </lineage>
</organism>
<dbReference type="Proteomes" id="UP000326912">
    <property type="component" value="Unassembled WGS sequence"/>
</dbReference>
<comment type="caution">
    <text evidence="1">The sequence shown here is derived from an EMBL/GenBank/DDBJ whole genome shotgun (WGS) entry which is preliminary data.</text>
</comment>
<gene>
    <name evidence="1" type="ORF">KDW_04770</name>
</gene>
<dbReference type="RefSeq" id="WP_151754463.1">
    <property type="nucleotide sequence ID" value="NZ_BKZW01000001.1"/>
</dbReference>
<keyword evidence="2" id="KW-1185">Reference proteome</keyword>
<evidence type="ECO:0000313" key="1">
    <source>
        <dbReference type="EMBL" id="GER86315.1"/>
    </source>
</evidence>
<dbReference type="AlphaFoldDB" id="A0A5J4KFY5"/>